<evidence type="ECO:0000313" key="4">
    <source>
        <dbReference type="Proteomes" id="UP001198571"/>
    </source>
</evidence>
<reference evidence="3 4" key="1">
    <citation type="submission" date="2020-07" db="EMBL/GenBank/DDBJ databases">
        <title>Pseudogemmobacter sp. nov., isolated from poultry manure in Taiwan.</title>
        <authorList>
            <person name="Lin S.-Y."/>
            <person name="Tang Y.-S."/>
            <person name="Young C.-C."/>
        </authorList>
    </citation>
    <scope>NUCLEOTIDE SEQUENCE [LARGE SCALE GENOMIC DNA]</scope>
    <source>
        <strain evidence="3 4">CC-YST710</strain>
    </source>
</reference>
<dbReference type="Gene3D" id="1.25.40.10">
    <property type="entry name" value="Tetratricopeptide repeat domain"/>
    <property type="match status" value="1"/>
</dbReference>
<protein>
    <submittedName>
        <fullName evidence="3">Tetratricopeptide repeat protein</fullName>
    </submittedName>
</protein>
<dbReference type="Proteomes" id="UP001198571">
    <property type="component" value="Unassembled WGS sequence"/>
</dbReference>
<keyword evidence="1" id="KW-0802">TPR repeat</keyword>
<proteinExistence type="predicted"/>
<feature type="repeat" description="TPR" evidence="1">
    <location>
        <begin position="138"/>
        <end position="171"/>
    </location>
</feature>
<organism evidence="3 4">
    <name type="scientific">Pseudogemmobacter faecipullorum</name>
    <dbReference type="NCBI Taxonomy" id="2755041"/>
    <lineage>
        <taxon>Bacteria</taxon>
        <taxon>Pseudomonadati</taxon>
        <taxon>Pseudomonadota</taxon>
        <taxon>Alphaproteobacteria</taxon>
        <taxon>Rhodobacterales</taxon>
        <taxon>Paracoccaceae</taxon>
        <taxon>Pseudogemmobacter</taxon>
    </lineage>
</organism>
<evidence type="ECO:0000256" key="2">
    <source>
        <dbReference type="SAM" id="SignalP"/>
    </source>
</evidence>
<gene>
    <name evidence="3" type="ORF">H0485_00110</name>
</gene>
<feature type="chain" id="PRO_5045129502" evidence="2">
    <location>
        <begin position="31"/>
        <end position="190"/>
    </location>
</feature>
<feature type="signal peptide" evidence="2">
    <location>
        <begin position="1"/>
        <end position="30"/>
    </location>
</feature>
<dbReference type="SUPFAM" id="SSF48452">
    <property type="entry name" value="TPR-like"/>
    <property type="match status" value="1"/>
</dbReference>
<dbReference type="InterPro" id="IPR011990">
    <property type="entry name" value="TPR-like_helical_dom_sf"/>
</dbReference>
<evidence type="ECO:0000256" key="1">
    <source>
        <dbReference type="PROSITE-ProRule" id="PRU00339"/>
    </source>
</evidence>
<accession>A0ABS8CG96</accession>
<dbReference type="PROSITE" id="PS50005">
    <property type="entry name" value="TPR"/>
    <property type="match status" value="1"/>
</dbReference>
<comment type="caution">
    <text evidence="3">The sequence shown here is derived from an EMBL/GenBank/DDBJ whole genome shotgun (WGS) entry which is preliminary data.</text>
</comment>
<dbReference type="SMART" id="SM00028">
    <property type="entry name" value="TPR"/>
    <property type="match status" value="3"/>
</dbReference>
<evidence type="ECO:0000313" key="3">
    <source>
        <dbReference type="EMBL" id="MCB5408407.1"/>
    </source>
</evidence>
<sequence length="190" mass="19817">MKARPGFHNHIVAALLPLCLALFGASALSAQDAAKLDDLYTRLKSADAGAAGRIEAEIILESGKSGSASLDLLLRRGTEALAAGNPVAATEHLTAALDHAPGFTEARAHRALALFGAGETGPAIADLAIVLEEEPRHFVAWSLLGAVLEETDQPERALAAFRRAAEIHPHIAEVNAAIARLTQSLEGQAL</sequence>
<name>A0ABS8CG96_9RHOB</name>
<dbReference type="InterPro" id="IPR019734">
    <property type="entry name" value="TPR_rpt"/>
</dbReference>
<dbReference type="EMBL" id="JACDXX010000001">
    <property type="protein sequence ID" value="MCB5408407.1"/>
    <property type="molecule type" value="Genomic_DNA"/>
</dbReference>
<keyword evidence="4" id="KW-1185">Reference proteome</keyword>
<keyword evidence="2" id="KW-0732">Signal</keyword>